<gene>
    <name evidence="1" type="ORF">FPZ49_07355</name>
</gene>
<evidence type="ECO:0000313" key="2">
    <source>
        <dbReference type="Proteomes" id="UP000317036"/>
    </source>
</evidence>
<dbReference type="Pfam" id="PF21820">
    <property type="entry name" value="DUF6886"/>
    <property type="match status" value="1"/>
</dbReference>
<keyword evidence="2" id="KW-1185">Reference proteome</keyword>
<dbReference type="RefSeq" id="WP_144845064.1">
    <property type="nucleotide sequence ID" value="NZ_VNJI01000007.1"/>
</dbReference>
<proteinExistence type="predicted"/>
<name>A0A559KEJ2_9BACL</name>
<sequence>MLYHFSEDPAITRFEPLKLQSRPELPAMVWTIDEEHAPHYYFPRECPRVCIWADAKTTDEDVERFFGHSATRHVLAIEADWLERMRETKLYRYAFHEQDFALHDANAGYHTSMVTVIPAVVDPVGDLITRIVSCGHELRITPSLMPLQEAVLRSTVNFSMIRMRNAKK</sequence>
<accession>A0A559KEJ2</accession>
<protein>
    <submittedName>
        <fullName evidence="1">Uncharacterized protein</fullName>
    </submittedName>
</protein>
<comment type="caution">
    <text evidence="1">The sequence shown here is derived from an EMBL/GenBank/DDBJ whole genome shotgun (WGS) entry which is preliminary data.</text>
</comment>
<evidence type="ECO:0000313" key="1">
    <source>
        <dbReference type="EMBL" id="TVY10544.1"/>
    </source>
</evidence>
<dbReference type="OrthoDB" id="156685at2"/>
<reference evidence="1 2" key="1">
    <citation type="submission" date="2019-07" db="EMBL/GenBank/DDBJ databases">
        <authorList>
            <person name="Kim J."/>
        </authorList>
    </citation>
    <scope>NUCLEOTIDE SEQUENCE [LARGE SCALE GENOMIC DNA]</scope>
    <source>
        <strain evidence="1 2">JC52</strain>
    </source>
</reference>
<dbReference type="InterPro" id="IPR049253">
    <property type="entry name" value="DUF6886"/>
</dbReference>
<dbReference type="Proteomes" id="UP000317036">
    <property type="component" value="Unassembled WGS sequence"/>
</dbReference>
<dbReference type="EMBL" id="VNJI01000007">
    <property type="protein sequence ID" value="TVY10544.1"/>
    <property type="molecule type" value="Genomic_DNA"/>
</dbReference>
<organism evidence="1 2">
    <name type="scientific">Paenibacillus cremeus</name>
    <dbReference type="NCBI Taxonomy" id="2163881"/>
    <lineage>
        <taxon>Bacteria</taxon>
        <taxon>Bacillati</taxon>
        <taxon>Bacillota</taxon>
        <taxon>Bacilli</taxon>
        <taxon>Bacillales</taxon>
        <taxon>Paenibacillaceae</taxon>
        <taxon>Paenibacillus</taxon>
    </lineage>
</organism>
<dbReference type="AlphaFoldDB" id="A0A559KEJ2"/>